<evidence type="ECO:0000313" key="2">
    <source>
        <dbReference type="EMBL" id="PVH36578.1"/>
    </source>
</evidence>
<organism evidence="2">
    <name type="scientific">Panicum hallii</name>
    <dbReference type="NCBI Taxonomy" id="206008"/>
    <lineage>
        <taxon>Eukaryota</taxon>
        <taxon>Viridiplantae</taxon>
        <taxon>Streptophyta</taxon>
        <taxon>Embryophyta</taxon>
        <taxon>Tracheophyta</taxon>
        <taxon>Spermatophyta</taxon>
        <taxon>Magnoliopsida</taxon>
        <taxon>Liliopsida</taxon>
        <taxon>Poales</taxon>
        <taxon>Poaceae</taxon>
        <taxon>PACMAD clade</taxon>
        <taxon>Panicoideae</taxon>
        <taxon>Panicodae</taxon>
        <taxon>Paniceae</taxon>
        <taxon>Panicinae</taxon>
        <taxon>Panicum</taxon>
        <taxon>Panicum sect. Panicum</taxon>
    </lineage>
</organism>
<sequence>MPPTGGGSASAAGSSASQCSLILEPPLPLMRSRSTNGSPPRSQEHGLCLSSATPASSPTPIAAFSLPSGGSGSGGVGGSGTGGAAGGGNGGAAGGSGNGGATGGQQGTDTANPIIVEGDEPLPKGKKQKKCTSAHLMYGSILPRRGWSSRTMGRHMFSCGLIAISQDASTRADVRAIMEQRDFGPI</sequence>
<feature type="region of interest" description="Disordered" evidence="1">
    <location>
        <begin position="1"/>
        <end position="127"/>
    </location>
</feature>
<reference evidence="2" key="1">
    <citation type="submission" date="2018-04" db="EMBL/GenBank/DDBJ databases">
        <title>WGS assembly of Panicum hallii.</title>
        <authorList>
            <person name="Lovell J."/>
            <person name="Jenkins J."/>
            <person name="Lowry D."/>
            <person name="Mamidi S."/>
            <person name="Sreedasyam A."/>
            <person name="Weng X."/>
            <person name="Barry K."/>
            <person name="Bonette J."/>
            <person name="Campitelli B."/>
            <person name="Daum C."/>
            <person name="Gordon S."/>
            <person name="Gould B."/>
            <person name="Lipzen A."/>
            <person name="Macqueen A."/>
            <person name="Palacio-Mejia J."/>
            <person name="Plott C."/>
            <person name="Shakirov E."/>
            <person name="Shu S."/>
            <person name="Yoshinaga Y."/>
            <person name="Zane M."/>
            <person name="Rokhsar D."/>
            <person name="Grimwood J."/>
            <person name="Schmutz J."/>
            <person name="Juenger T."/>
        </authorList>
    </citation>
    <scope>NUCLEOTIDE SEQUENCE [LARGE SCALE GENOMIC DNA]</scope>
    <source>
        <strain evidence="2">FIL2</strain>
    </source>
</reference>
<proteinExistence type="predicted"/>
<dbReference type="Gramene" id="PVH36578">
    <property type="protein sequence ID" value="PVH36578"/>
    <property type="gene ID" value="PAHAL_6G109000"/>
</dbReference>
<feature type="compositionally biased region" description="Low complexity" evidence="1">
    <location>
        <begin position="50"/>
        <end position="63"/>
    </location>
</feature>
<evidence type="ECO:0000256" key="1">
    <source>
        <dbReference type="SAM" id="MobiDB-lite"/>
    </source>
</evidence>
<accession>A0A2T8IFX0</accession>
<name>A0A2T8IFX0_9POAL</name>
<dbReference type="Proteomes" id="UP000243499">
    <property type="component" value="Chromosome 6"/>
</dbReference>
<feature type="compositionally biased region" description="Gly residues" evidence="1">
    <location>
        <begin position="69"/>
        <end position="106"/>
    </location>
</feature>
<gene>
    <name evidence="2" type="ORF">PAHAL_6G109000</name>
</gene>
<protein>
    <submittedName>
        <fullName evidence="2">Uncharacterized protein</fullName>
    </submittedName>
</protein>
<feature type="compositionally biased region" description="Polar residues" evidence="1">
    <location>
        <begin position="32"/>
        <end position="41"/>
    </location>
</feature>
<dbReference type="AlphaFoldDB" id="A0A2T8IFX0"/>
<dbReference type="EMBL" id="CM008051">
    <property type="protein sequence ID" value="PVH36578.1"/>
    <property type="molecule type" value="Genomic_DNA"/>
</dbReference>